<dbReference type="Gene3D" id="3.30.200.20">
    <property type="entry name" value="Phosphorylase Kinase, domain 1"/>
    <property type="match status" value="1"/>
</dbReference>
<dbReference type="PANTHER" id="PTHR45631:SF68">
    <property type="entry name" value="REPEAT FAMILY PROTEIN, PUTATIVE, EXPRESSED-RELATED"/>
    <property type="match status" value="1"/>
</dbReference>
<evidence type="ECO:0000259" key="12">
    <source>
        <dbReference type="PROSITE" id="PS50011"/>
    </source>
</evidence>
<organism evidence="13 14">
    <name type="scientific">Riccia sorocarpa</name>
    <dbReference type="NCBI Taxonomy" id="122646"/>
    <lineage>
        <taxon>Eukaryota</taxon>
        <taxon>Viridiplantae</taxon>
        <taxon>Streptophyta</taxon>
        <taxon>Embryophyta</taxon>
        <taxon>Marchantiophyta</taxon>
        <taxon>Marchantiopsida</taxon>
        <taxon>Marchantiidae</taxon>
        <taxon>Marchantiales</taxon>
        <taxon>Ricciaceae</taxon>
        <taxon>Riccia</taxon>
    </lineage>
</organism>
<dbReference type="AlphaFoldDB" id="A0ABD3I1W8"/>
<dbReference type="Pfam" id="PF07714">
    <property type="entry name" value="PK_Tyr_Ser-Thr"/>
    <property type="match status" value="1"/>
</dbReference>
<gene>
    <name evidence="13" type="ORF">R1sor_010493</name>
</gene>
<dbReference type="SMART" id="SM00220">
    <property type="entry name" value="S_TKc"/>
    <property type="match status" value="1"/>
</dbReference>
<dbReference type="InterPro" id="IPR032675">
    <property type="entry name" value="LRR_dom_sf"/>
</dbReference>
<evidence type="ECO:0000256" key="9">
    <source>
        <dbReference type="ARBA" id="ARBA00048679"/>
    </source>
</evidence>
<evidence type="ECO:0000256" key="11">
    <source>
        <dbReference type="SAM" id="SignalP"/>
    </source>
</evidence>
<sequence>MRAMQFVMLAICTVSLLRNSSAQPGFISIDCGTNGNYTDPVTNITWTGDDGFISTGSNIANLPTAMQLQENKKQMSSLRFFDDSRTKHCYVLPVEASGTYLIRAMFLYANYDKEATNPIFDLAVDATFWRTVDLTLDRDVTNSWFKPTVLEVLVPVENSNVSVCLLRTSSVYTPFISSLELRPITGTSYSYVKKSRSILENVGRFNCGPASNSSLIRFPDDSFDRIWLPSDENSGLPTMSTGGPVAASDNMPPSLVLQSGWISDISFSFYWKFLPPASLYYAAFYFADLTNSSDTRVMDIYLNGKLWSADVNTTAFGNSYHALSISAEVVAMGIANFSFDKSSESSLGPVLNAAELYAVLSVMNETTYEPDVDVLNILQARFSLLGWNGDPCSPVPWNWISCSSASPPRVTALMLSGVNITGALPREVLQLTMLVDLFMDHNVLTSIPEDFTPLVNLERLHLHNNHLTGSVPDSFEKLHQLKELFLDNNYFNGTLPEQLMNTSTFMITAYANPFLCIPYQYVCGGDNTDHTKLIIICSAGAAGSVLLVALLIYCCRRRRKLQPLNLRDRLGSGYFGPAYEIYSSDGSTTPVHPVMGTSGGGLPFIPRVDVPKYTYEEIKTATDNFKFQTGEGVIGPVYQGTLPDGKQVAVIPLSSKSTLTHDEFTAEVAILSKIQHKHLVCLVGYCDEPQRRVLIFEYMAKGTIRDHLYGKLSTSEPLSWKQRLEIALNAARGLQFLHTQCAPRIIHGDVKSSNVFLNEELAAKVAEFGLAKLREDITATSGFMISEFSTGEKLTTKSDVFNFGIVLLECICGRKTAKPAATTENLNIIQWVKSSLQNGNIRAIIDPTLGKNYNVEAMWHVAELALLSTDERAVSRPTMTQVVRALAEAIEIESGTFVAIQPSANSSVVSLKDSKEKDRERDGRSQRK</sequence>
<keyword evidence="6" id="KW-1133">Transmembrane helix</keyword>
<keyword evidence="5" id="KW-0677">Repeat</keyword>
<dbReference type="Proteomes" id="UP001633002">
    <property type="component" value="Unassembled WGS sequence"/>
</dbReference>
<dbReference type="InterPro" id="IPR011009">
    <property type="entry name" value="Kinase-like_dom_sf"/>
</dbReference>
<feature type="chain" id="PRO_5044749774" description="non-specific serine/threonine protein kinase" evidence="11">
    <location>
        <begin position="23"/>
        <end position="928"/>
    </location>
</feature>
<keyword evidence="11" id="KW-0732">Signal</keyword>
<comment type="subcellular location">
    <subcellularLocation>
        <location evidence="1">Membrane</location>
        <topology evidence="1">Single-pass membrane protein</topology>
    </subcellularLocation>
</comment>
<dbReference type="InterPro" id="IPR024788">
    <property type="entry name" value="Malectin-like_Carb-bd_dom"/>
</dbReference>
<evidence type="ECO:0000256" key="2">
    <source>
        <dbReference type="ARBA" id="ARBA00012513"/>
    </source>
</evidence>
<evidence type="ECO:0000256" key="1">
    <source>
        <dbReference type="ARBA" id="ARBA00004167"/>
    </source>
</evidence>
<feature type="domain" description="Protein kinase" evidence="12">
    <location>
        <begin position="564"/>
        <end position="890"/>
    </location>
</feature>
<evidence type="ECO:0000256" key="10">
    <source>
        <dbReference type="SAM" id="MobiDB-lite"/>
    </source>
</evidence>
<evidence type="ECO:0000256" key="5">
    <source>
        <dbReference type="ARBA" id="ARBA00022737"/>
    </source>
</evidence>
<reference evidence="13 14" key="1">
    <citation type="submission" date="2024-09" db="EMBL/GenBank/DDBJ databases">
        <title>Chromosome-scale assembly of Riccia sorocarpa.</title>
        <authorList>
            <person name="Paukszto L."/>
        </authorList>
    </citation>
    <scope>NUCLEOTIDE SEQUENCE [LARGE SCALE GENOMIC DNA]</scope>
    <source>
        <strain evidence="13">LP-2024</strain>
        <tissue evidence="13">Aerial parts of the thallus</tissue>
    </source>
</reference>
<evidence type="ECO:0000313" key="14">
    <source>
        <dbReference type="Proteomes" id="UP001633002"/>
    </source>
</evidence>
<dbReference type="InterPro" id="IPR001611">
    <property type="entry name" value="Leu-rich_rpt"/>
</dbReference>
<comment type="catalytic activity">
    <reaction evidence="8">
        <text>L-threonyl-[protein] + ATP = O-phospho-L-threonyl-[protein] + ADP + H(+)</text>
        <dbReference type="Rhea" id="RHEA:46608"/>
        <dbReference type="Rhea" id="RHEA-COMP:11060"/>
        <dbReference type="Rhea" id="RHEA-COMP:11605"/>
        <dbReference type="ChEBI" id="CHEBI:15378"/>
        <dbReference type="ChEBI" id="CHEBI:30013"/>
        <dbReference type="ChEBI" id="CHEBI:30616"/>
        <dbReference type="ChEBI" id="CHEBI:61977"/>
        <dbReference type="ChEBI" id="CHEBI:456216"/>
        <dbReference type="EC" id="2.7.11.1"/>
    </reaction>
</comment>
<dbReference type="SMART" id="SM00369">
    <property type="entry name" value="LRR_TYP"/>
    <property type="match status" value="3"/>
</dbReference>
<dbReference type="InterPro" id="IPR001245">
    <property type="entry name" value="Ser-Thr/Tyr_kinase_cat_dom"/>
</dbReference>
<feature type="compositionally biased region" description="Basic and acidic residues" evidence="10">
    <location>
        <begin position="912"/>
        <end position="928"/>
    </location>
</feature>
<evidence type="ECO:0000256" key="3">
    <source>
        <dbReference type="ARBA" id="ARBA00022614"/>
    </source>
</evidence>
<dbReference type="SUPFAM" id="SSF56112">
    <property type="entry name" value="Protein kinase-like (PK-like)"/>
    <property type="match status" value="1"/>
</dbReference>
<dbReference type="Gene3D" id="2.60.120.430">
    <property type="entry name" value="Galactose-binding lectin"/>
    <property type="match status" value="2"/>
</dbReference>
<dbReference type="PROSITE" id="PS00108">
    <property type="entry name" value="PROTEIN_KINASE_ST"/>
    <property type="match status" value="1"/>
</dbReference>
<evidence type="ECO:0000313" key="13">
    <source>
        <dbReference type="EMBL" id="KAL3696417.1"/>
    </source>
</evidence>
<keyword evidence="3" id="KW-0433">Leucine-rich repeat</keyword>
<comment type="catalytic activity">
    <reaction evidence="9">
        <text>L-seryl-[protein] + ATP = O-phospho-L-seryl-[protein] + ADP + H(+)</text>
        <dbReference type="Rhea" id="RHEA:17989"/>
        <dbReference type="Rhea" id="RHEA-COMP:9863"/>
        <dbReference type="Rhea" id="RHEA-COMP:11604"/>
        <dbReference type="ChEBI" id="CHEBI:15378"/>
        <dbReference type="ChEBI" id="CHEBI:29999"/>
        <dbReference type="ChEBI" id="CHEBI:30616"/>
        <dbReference type="ChEBI" id="CHEBI:83421"/>
        <dbReference type="ChEBI" id="CHEBI:456216"/>
        <dbReference type="EC" id="2.7.11.1"/>
    </reaction>
</comment>
<dbReference type="Gene3D" id="1.10.510.10">
    <property type="entry name" value="Transferase(Phosphotransferase) domain 1"/>
    <property type="match status" value="1"/>
</dbReference>
<dbReference type="PANTHER" id="PTHR45631">
    <property type="entry name" value="OS07G0107800 PROTEIN-RELATED"/>
    <property type="match status" value="1"/>
</dbReference>
<evidence type="ECO:0000256" key="7">
    <source>
        <dbReference type="ARBA" id="ARBA00023136"/>
    </source>
</evidence>
<keyword evidence="7" id="KW-0472">Membrane</keyword>
<evidence type="ECO:0000256" key="6">
    <source>
        <dbReference type="ARBA" id="ARBA00022989"/>
    </source>
</evidence>
<dbReference type="EMBL" id="JBJQOH010000002">
    <property type="protein sequence ID" value="KAL3696417.1"/>
    <property type="molecule type" value="Genomic_DNA"/>
</dbReference>
<feature type="region of interest" description="Disordered" evidence="10">
    <location>
        <begin position="906"/>
        <end position="928"/>
    </location>
</feature>
<keyword evidence="4" id="KW-0812">Transmembrane</keyword>
<protein>
    <recommendedName>
        <fullName evidence="2">non-specific serine/threonine protein kinase</fullName>
        <ecNumber evidence="2">2.7.11.1</ecNumber>
    </recommendedName>
</protein>
<comment type="caution">
    <text evidence="13">The sequence shown here is derived from an EMBL/GenBank/DDBJ whole genome shotgun (WGS) entry which is preliminary data.</text>
</comment>
<dbReference type="SUPFAM" id="SSF52058">
    <property type="entry name" value="L domain-like"/>
    <property type="match status" value="1"/>
</dbReference>
<evidence type="ECO:0000256" key="8">
    <source>
        <dbReference type="ARBA" id="ARBA00047899"/>
    </source>
</evidence>
<evidence type="ECO:0000256" key="4">
    <source>
        <dbReference type="ARBA" id="ARBA00022692"/>
    </source>
</evidence>
<dbReference type="Pfam" id="PF13855">
    <property type="entry name" value="LRR_8"/>
    <property type="match status" value="1"/>
</dbReference>
<dbReference type="EC" id="2.7.11.1" evidence="2"/>
<dbReference type="Pfam" id="PF12819">
    <property type="entry name" value="Malectin_like"/>
    <property type="match status" value="1"/>
</dbReference>
<accession>A0ABD3I1W8</accession>
<dbReference type="InterPro" id="IPR003591">
    <property type="entry name" value="Leu-rich_rpt_typical-subtyp"/>
</dbReference>
<dbReference type="GO" id="GO:0016020">
    <property type="term" value="C:membrane"/>
    <property type="evidence" value="ECO:0007669"/>
    <property type="project" value="UniProtKB-SubCell"/>
</dbReference>
<dbReference type="InterPro" id="IPR000719">
    <property type="entry name" value="Prot_kinase_dom"/>
</dbReference>
<name>A0ABD3I1W8_9MARC</name>
<dbReference type="PROSITE" id="PS50011">
    <property type="entry name" value="PROTEIN_KINASE_DOM"/>
    <property type="match status" value="1"/>
</dbReference>
<dbReference type="Gene3D" id="3.80.10.10">
    <property type="entry name" value="Ribonuclease Inhibitor"/>
    <property type="match status" value="1"/>
</dbReference>
<feature type="signal peptide" evidence="11">
    <location>
        <begin position="1"/>
        <end position="22"/>
    </location>
</feature>
<proteinExistence type="predicted"/>
<keyword evidence="14" id="KW-1185">Reference proteome</keyword>
<dbReference type="InterPro" id="IPR008271">
    <property type="entry name" value="Ser/Thr_kinase_AS"/>
</dbReference>